<evidence type="ECO:0000256" key="1">
    <source>
        <dbReference type="ARBA" id="ARBA00023002"/>
    </source>
</evidence>
<dbReference type="SUPFAM" id="SSF54292">
    <property type="entry name" value="2Fe-2S ferredoxin-like"/>
    <property type="match status" value="1"/>
</dbReference>
<dbReference type="Proteomes" id="UP000186098">
    <property type="component" value="Unassembled WGS sequence"/>
</dbReference>
<dbReference type="Pfam" id="PF13510">
    <property type="entry name" value="Fer2_4"/>
    <property type="match status" value="1"/>
</dbReference>
<accession>A0A1N7MRB0</accession>
<dbReference type="STRING" id="407234.SAMN05421795_10940"/>
<organism evidence="2 3">
    <name type="scientific">Phaeovulum vinaykumarii</name>
    <dbReference type="NCBI Taxonomy" id="407234"/>
    <lineage>
        <taxon>Bacteria</taxon>
        <taxon>Pseudomonadati</taxon>
        <taxon>Pseudomonadota</taxon>
        <taxon>Alphaproteobacteria</taxon>
        <taxon>Rhodobacterales</taxon>
        <taxon>Paracoccaceae</taxon>
        <taxon>Phaeovulum</taxon>
    </lineage>
</organism>
<dbReference type="EMBL" id="FTOM01000009">
    <property type="protein sequence ID" value="SIS88663.1"/>
    <property type="molecule type" value="Genomic_DNA"/>
</dbReference>
<dbReference type="AlphaFoldDB" id="A0A1N7MRB0"/>
<evidence type="ECO:0000313" key="2">
    <source>
        <dbReference type="EMBL" id="SIS88663.1"/>
    </source>
</evidence>
<reference evidence="3" key="1">
    <citation type="submission" date="2017-01" db="EMBL/GenBank/DDBJ databases">
        <authorList>
            <person name="Varghese N."/>
            <person name="Submissions S."/>
        </authorList>
    </citation>
    <scope>NUCLEOTIDE SEQUENCE [LARGE SCALE GENOMIC DNA]</scope>
    <source>
        <strain evidence="3">DSM 18714</strain>
    </source>
</reference>
<keyword evidence="1" id="KW-0560">Oxidoreductase</keyword>
<dbReference type="InterPro" id="IPR036010">
    <property type="entry name" value="2Fe-2S_ferredoxin-like_sf"/>
</dbReference>
<dbReference type="GO" id="GO:0016491">
    <property type="term" value="F:oxidoreductase activity"/>
    <property type="evidence" value="ECO:0007669"/>
    <property type="project" value="UniProtKB-KW"/>
</dbReference>
<name>A0A1N7MRB0_9RHOB</name>
<dbReference type="OrthoDB" id="573392at2"/>
<dbReference type="InterPro" id="IPR042204">
    <property type="entry name" value="2Fe-2S-bd_N"/>
</dbReference>
<sequence length="106" mass="11202">MKIASRFLTPPEPAATIQLTLDGEPVTARAGDTVAAALLAHSGDASRLTARGAPRTAFCMMGVCFDCLVEVDGRPNCQGCMVQVRDGMVLRRQRGPRKLMGGAQDA</sequence>
<dbReference type="Gene3D" id="3.10.20.440">
    <property type="entry name" value="2Fe-2S iron-sulphur cluster binding domain, sarcosine oxidase, alpha subunit, N-terminal domain"/>
    <property type="match status" value="1"/>
</dbReference>
<dbReference type="RefSeq" id="WP_076367326.1">
    <property type="nucleotide sequence ID" value="NZ_FTOM01000009.1"/>
</dbReference>
<proteinExistence type="predicted"/>
<gene>
    <name evidence="2" type="ORF">SAMN05421795_10940</name>
</gene>
<protein>
    <submittedName>
        <fullName evidence="2">2Fe-2S iron-sulfur cluster binding domain-containing protein</fullName>
    </submittedName>
</protein>
<evidence type="ECO:0000313" key="3">
    <source>
        <dbReference type="Proteomes" id="UP000186098"/>
    </source>
</evidence>
<dbReference type="GO" id="GO:0051536">
    <property type="term" value="F:iron-sulfur cluster binding"/>
    <property type="evidence" value="ECO:0007669"/>
    <property type="project" value="InterPro"/>
</dbReference>
<keyword evidence="3" id="KW-1185">Reference proteome</keyword>